<feature type="transmembrane region" description="Helical" evidence="8">
    <location>
        <begin position="78"/>
        <end position="102"/>
    </location>
</feature>
<reference evidence="10 11" key="1">
    <citation type="journal article" date="2022" name="Int. J. Syst. Evol. Microbiol.">
        <title>Strains of Bradyrhizobium barranii sp. nov. associated with legumes native to Canada are symbionts of soybeans and belong to different subspecies (subsp. barranii subsp. nov. and subsp. apii subsp. nov.) and symbiovars (sv. glycinearum and sv. septentrionale).</title>
        <authorList>
            <person name="Bromfield E.S.P."/>
            <person name="Cloutier S."/>
            <person name="Wasai-Hara S."/>
            <person name="Minamisawa K."/>
        </authorList>
    </citation>
    <scope>NUCLEOTIDE SEQUENCE [LARGE SCALE GENOMIC DNA]</scope>
    <source>
        <strain evidence="10 11">144S4</strain>
    </source>
</reference>
<evidence type="ECO:0000256" key="1">
    <source>
        <dbReference type="ARBA" id="ARBA00004141"/>
    </source>
</evidence>
<dbReference type="Proteomes" id="UP000664702">
    <property type="component" value="Chromosome"/>
</dbReference>
<dbReference type="EMBL" id="CP086136">
    <property type="protein sequence ID" value="UEM10859.1"/>
    <property type="molecule type" value="Genomic_DNA"/>
</dbReference>
<dbReference type="GO" id="GO:0022841">
    <property type="term" value="F:potassium ion leak channel activity"/>
    <property type="evidence" value="ECO:0007669"/>
    <property type="project" value="TreeGrafter"/>
</dbReference>
<feature type="transmembrane region" description="Helical" evidence="8">
    <location>
        <begin position="12"/>
        <end position="41"/>
    </location>
</feature>
<evidence type="ECO:0000256" key="2">
    <source>
        <dbReference type="ARBA" id="ARBA00022448"/>
    </source>
</evidence>
<dbReference type="InterPro" id="IPR013099">
    <property type="entry name" value="K_chnl_dom"/>
</dbReference>
<dbReference type="GO" id="GO:0015271">
    <property type="term" value="F:outward rectifier potassium channel activity"/>
    <property type="evidence" value="ECO:0007669"/>
    <property type="project" value="TreeGrafter"/>
</dbReference>
<dbReference type="KEGG" id="bban:J4G43_040590"/>
<keyword evidence="7 10" id="KW-0407">Ion channel</keyword>
<evidence type="ECO:0000259" key="9">
    <source>
        <dbReference type="Pfam" id="PF07885"/>
    </source>
</evidence>
<keyword evidence="4 8" id="KW-1133">Transmembrane helix</keyword>
<dbReference type="PANTHER" id="PTHR11003:SF330">
    <property type="entry name" value="POTASSIUM CHANNEL DOMAIN-CONTAINING PROTEIN"/>
    <property type="match status" value="1"/>
</dbReference>
<feature type="transmembrane region" description="Helical" evidence="8">
    <location>
        <begin position="53"/>
        <end position="71"/>
    </location>
</feature>
<proteinExistence type="predicted"/>
<dbReference type="AlphaFoldDB" id="A0A9X9XT65"/>
<evidence type="ECO:0000313" key="10">
    <source>
        <dbReference type="EMBL" id="UEM10859.1"/>
    </source>
</evidence>
<feature type="domain" description="Potassium channel" evidence="9">
    <location>
        <begin position="28"/>
        <end position="98"/>
    </location>
</feature>
<evidence type="ECO:0000256" key="4">
    <source>
        <dbReference type="ARBA" id="ARBA00022989"/>
    </source>
</evidence>
<keyword evidence="5" id="KW-0406">Ion transport</keyword>
<protein>
    <submittedName>
        <fullName evidence="10">Potassium channel family protein</fullName>
    </submittedName>
</protein>
<keyword evidence="2" id="KW-0813">Transport</keyword>
<evidence type="ECO:0000256" key="3">
    <source>
        <dbReference type="ARBA" id="ARBA00022692"/>
    </source>
</evidence>
<evidence type="ECO:0000313" key="11">
    <source>
        <dbReference type="Proteomes" id="UP000664702"/>
    </source>
</evidence>
<evidence type="ECO:0000256" key="6">
    <source>
        <dbReference type="ARBA" id="ARBA00023136"/>
    </source>
</evidence>
<evidence type="ECO:0000256" key="5">
    <source>
        <dbReference type="ARBA" id="ARBA00023065"/>
    </source>
</evidence>
<dbReference type="PANTHER" id="PTHR11003">
    <property type="entry name" value="POTASSIUM CHANNEL, SUBFAMILY K"/>
    <property type="match status" value="1"/>
</dbReference>
<sequence length="114" mass="12069">MNRPTPKTLQRRFFLALGHAIHVTWPVLSAILAIQLALGLLTGFVEGWSLGDAVYFTFITGLTIGYGDLVPRQTLTRALAIGIGFLGLFVTGLIAAIAVYAMHSALTNAGNGGK</sequence>
<dbReference type="Gene3D" id="1.10.287.70">
    <property type="match status" value="1"/>
</dbReference>
<dbReference type="SUPFAM" id="SSF81324">
    <property type="entry name" value="Voltage-gated potassium channels"/>
    <property type="match status" value="1"/>
</dbReference>
<dbReference type="GO" id="GO:0005886">
    <property type="term" value="C:plasma membrane"/>
    <property type="evidence" value="ECO:0007669"/>
    <property type="project" value="TreeGrafter"/>
</dbReference>
<name>A0A9X9XT65_9BRAD</name>
<dbReference type="InterPro" id="IPR003280">
    <property type="entry name" value="2pore_dom_K_chnl"/>
</dbReference>
<accession>A0A9X9XT65</accession>
<evidence type="ECO:0000256" key="7">
    <source>
        <dbReference type="ARBA" id="ARBA00023303"/>
    </source>
</evidence>
<dbReference type="RefSeq" id="WP_225005387.1">
    <property type="nucleotide sequence ID" value="NZ_CP086136.1"/>
</dbReference>
<keyword evidence="6 8" id="KW-0472">Membrane</keyword>
<comment type="subcellular location">
    <subcellularLocation>
        <location evidence="1">Membrane</location>
        <topology evidence="1">Multi-pass membrane protein</topology>
    </subcellularLocation>
</comment>
<dbReference type="Pfam" id="PF07885">
    <property type="entry name" value="Ion_trans_2"/>
    <property type="match status" value="1"/>
</dbReference>
<organism evidence="10 11">
    <name type="scientific">Bradyrhizobium barranii subsp. barranii</name>
    <dbReference type="NCBI Taxonomy" id="2823807"/>
    <lineage>
        <taxon>Bacteria</taxon>
        <taxon>Pseudomonadati</taxon>
        <taxon>Pseudomonadota</taxon>
        <taxon>Alphaproteobacteria</taxon>
        <taxon>Hyphomicrobiales</taxon>
        <taxon>Nitrobacteraceae</taxon>
        <taxon>Bradyrhizobium</taxon>
        <taxon>Bradyrhizobium barranii</taxon>
    </lineage>
</organism>
<dbReference type="GO" id="GO:0030322">
    <property type="term" value="P:stabilization of membrane potential"/>
    <property type="evidence" value="ECO:0007669"/>
    <property type="project" value="TreeGrafter"/>
</dbReference>
<keyword evidence="3 8" id="KW-0812">Transmembrane</keyword>
<gene>
    <name evidence="10" type="ORF">J4G43_040590</name>
</gene>
<evidence type="ECO:0000256" key="8">
    <source>
        <dbReference type="SAM" id="Phobius"/>
    </source>
</evidence>